<feature type="domain" description="Flavodoxin-like fold" evidence="2">
    <location>
        <begin position="5"/>
        <end position="161"/>
    </location>
</feature>
<name>A0ABS9E9S7_9HYPH</name>
<sequence>MANPVLFVIAHPDLGQSRANRHFAASAKSVEGVEVLDLYKVYPDMFVDGSHERHRVDNKSSIVLQFPIYWYAAPGLLKEWIDRTFSYGWAYGTNGKALKGKNFMLSVATGSEKRAYGKNGVHNHPLDAFLLPYKQTAAFCDMNWLDPLVYYHARASEKEELLAHGELLKSRLRELVALTAPQQREQEASHGA</sequence>
<dbReference type="SUPFAM" id="SSF52218">
    <property type="entry name" value="Flavoproteins"/>
    <property type="match status" value="1"/>
</dbReference>
<organism evidence="3 4">
    <name type="scientific">Maritalea mediterranea</name>
    <dbReference type="NCBI Taxonomy" id="2909667"/>
    <lineage>
        <taxon>Bacteria</taxon>
        <taxon>Pseudomonadati</taxon>
        <taxon>Pseudomonadota</taxon>
        <taxon>Alphaproteobacteria</taxon>
        <taxon>Hyphomicrobiales</taxon>
        <taxon>Devosiaceae</taxon>
        <taxon>Maritalea</taxon>
    </lineage>
</organism>
<proteinExistence type="predicted"/>
<dbReference type="Gene3D" id="3.40.50.360">
    <property type="match status" value="1"/>
</dbReference>
<dbReference type="InterPro" id="IPR029039">
    <property type="entry name" value="Flavoprotein-like_sf"/>
</dbReference>
<dbReference type="EMBL" id="JAKGTI010000003">
    <property type="protein sequence ID" value="MCF4099642.1"/>
    <property type="molecule type" value="Genomic_DNA"/>
</dbReference>
<reference evidence="3 4" key="1">
    <citation type="submission" date="2022-01" db="EMBL/GenBank/DDBJ databases">
        <title>Maritalea mediterranea sp. nov., isolated from marine plastic residues from the Malva-rosa beach (Valencia, Spain).</title>
        <authorList>
            <person name="Vidal-Verdu A."/>
            <person name="Molina-Menor E."/>
            <person name="Pascual J."/>
            <person name="Pereto J."/>
            <person name="Porcar M."/>
        </authorList>
    </citation>
    <scope>NUCLEOTIDE SEQUENCE [LARGE SCALE GENOMIC DNA]</scope>
    <source>
        <strain evidence="3 4">P4.10X</strain>
    </source>
</reference>
<evidence type="ECO:0000313" key="3">
    <source>
        <dbReference type="EMBL" id="MCF4099642.1"/>
    </source>
</evidence>
<keyword evidence="4" id="KW-1185">Reference proteome</keyword>
<dbReference type="Pfam" id="PF02525">
    <property type="entry name" value="Flavodoxin_2"/>
    <property type="match status" value="1"/>
</dbReference>
<evidence type="ECO:0000256" key="1">
    <source>
        <dbReference type="ARBA" id="ARBA00023002"/>
    </source>
</evidence>
<accession>A0ABS9E9S7</accession>
<dbReference type="PANTHER" id="PTHR47307">
    <property type="entry name" value="GLUTATHIONE-REGULATED POTASSIUM-EFFLUX SYSTEM ANCILLARY PROTEIN KEFG"/>
    <property type="match status" value="1"/>
</dbReference>
<dbReference type="PANTHER" id="PTHR47307:SF1">
    <property type="entry name" value="GLUTATHIONE-REGULATED POTASSIUM-EFFLUX SYSTEM ANCILLARY PROTEIN KEFG"/>
    <property type="match status" value="1"/>
</dbReference>
<keyword evidence="1" id="KW-0560">Oxidoreductase</keyword>
<dbReference type="InterPro" id="IPR046980">
    <property type="entry name" value="KefG/KefF"/>
</dbReference>
<comment type="caution">
    <text evidence="3">The sequence shown here is derived from an EMBL/GenBank/DDBJ whole genome shotgun (WGS) entry which is preliminary data.</text>
</comment>
<dbReference type="RefSeq" id="WP_236115325.1">
    <property type="nucleotide sequence ID" value="NZ_JAKGTI010000003.1"/>
</dbReference>
<protein>
    <submittedName>
        <fullName evidence="3">NAD(P)H-dependent oxidoreductase</fullName>
    </submittedName>
</protein>
<evidence type="ECO:0000313" key="4">
    <source>
        <dbReference type="Proteomes" id="UP001201217"/>
    </source>
</evidence>
<dbReference type="Proteomes" id="UP001201217">
    <property type="component" value="Unassembled WGS sequence"/>
</dbReference>
<dbReference type="InterPro" id="IPR003680">
    <property type="entry name" value="Flavodoxin_fold"/>
</dbReference>
<evidence type="ECO:0000259" key="2">
    <source>
        <dbReference type="Pfam" id="PF02525"/>
    </source>
</evidence>
<gene>
    <name evidence="3" type="ORF">L1I42_14195</name>
</gene>